<gene>
    <name evidence="1" type="ORF">DWZ12_08710</name>
</gene>
<organism evidence="1 2">
    <name type="scientific">Blautia obeum</name>
    <dbReference type="NCBI Taxonomy" id="40520"/>
    <lineage>
        <taxon>Bacteria</taxon>
        <taxon>Bacillati</taxon>
        <taxon>Bacillota</taxon>
        <taxon>Clostridia</taxon>
        <taxon>Lachnospirales</taxon>
        <taxon>Lachnospiraceae</taxon>
        <taxon>Blautia</taxon>
    </lineage>
</organism>
<name>A0A411ZQG0_9FIRM</name>
<evidence type="ECO:0000313" key="2">
    <source>
        <dbReference type="Proteomes" id="UP000283585"/>
    </source>
</evidence>
<dbReference type="RefSeq" id="WP_117753612.1">
    <property type="nucleotide sequence ID" value="NZ_JBDMIE010000009.1"/>
</dbReference>
<reference evidence="1 2" key="1">
    <citation type="submission" date="2018-08" db="EMBL/GenBank/DDBJ databases">
        <title>A genome reference for cultivated species of the human gut microbiota.</title>
        <authorList>
            <person name="Zou Y."/>
            <person name="Xue W."/>
            <person name="Luo G."/>
        </authorList>
    </citation>
    <scope>NUCLEOTIDE SEQUENCE [LARGE SCALE GENOMIC DNA]</scope>
    <source>
        <strain evidence="1 2">AF29-2BH</strain>
    </source>
</reference>
<comment type="caution">
    <text evidence="1">The sequence shown here is derived from an EMBL/GenBank/DDBJ whole genome shotgun (WGS) entry which is preliminary data.</text>
</comment>
<dbReference type="AlphaFoldDB" id="A0A411ZQG0"/>
<proteinExistence type="predicted"/>
<sequence length="76" mass="8850">MPGYLIKDTTVEERKKIVEESLGNISADCDGCMAGLAEMYQDYIEGKREIRDINMEFNAHYVREDIDKKERRSCPM</sequence>
<protein>
    <submittedName>
        <fullName evidence="1">Purine biosynthesis protein PurH</fullName>
    </submittedName>
</protein>
<dbReference type="EMBL" id="QRSS01000008">
    <property type="protein sequence ID" value="RGQ05005.1"/>
    <property type="molecule type" value="Genomic_DNA"/>
</dbReference>
<evidence type="ECO:0000313" key="1">
    <source>
        <dbReference type="EMBL" id="RGQ05005.1"/>
    </source>
</evidence>
<dbReference type="Proteomes" id="UP000283585">
    <property type="component" value="Unassembled WGS sequence"/>
</dbReference>
<accession>A0A411ZQG0</accession>